<feature type="transmembrane region" description="Helical" evidence="1">
    <location>
        <begin position="152"/>
        <end position="173"/>
    </location>
</feature>
<dbReference type="Pfam" id="PF12679">
    <property type="entry name" value="ABC2_membrane_2"/>
    <property type="match status" value="1"/>
</dbReference>
<feature type="transmembrane region" description="Helical" evidence="1">
    <location>
        <begin position="20"/>
        <end position="41"/>
    </location>
</feature>
<keyword evidence="1" id="KW-1133">Transmembrane helix</keyword>
<sequence>MQWMTLFKKELLENIRNFKWIWVPLVMILIATMDPVSSYYLPQIIDAVGGMPEGTEFQLPDFTPSDVVMMSLSQISSIGVLVIVLMSMGTIAGERKSGVSELVLVKPVSYTNYITAKWAAVLLLTLTALALGMLSSWYYVNLLFGELSFGELLQIIFFYGLWLALVVSLSIFYNTLLKIPGLVAFLTIATILVMKLITTIFSHLLEWSPNNISGYINQMLVSGNVPSELTGAAIVTIVIIILLVAGSIFTFKSKEMAS</sequence>
<feature type="transmembrane region" description="Helical" evidence="1">
    <location>
        <begin position="182"/>
        <end position="205"/>
    </location>
</feature>
<evidence type="ECO:0000313" key="3">
    <source>
        <dbReference type="Proteomes" id="UP000199444"/>
    </source>
</evidence>
<gene>
    <name evidence="2" type="ORF">SAMN05216231_3556</name>
</gene>
<keyword evidence="1" id="KW-0812">Transmembrane</keyword>
<feature type="transmembrane region" description="Helical" evidence="1">
    <location>
        <begin position="118"/>
        <end position="140"/>
    </location>
</feature>
<evidence type="ECO:0000256" key="1">
    <source>
        <dbReference type="SAM" id="Phobius"/>
    </source>
</evidence>
<dbReference type="GO" id="GO:0005886">
    <property type="term" value="C:plasma membrane"/>
    <property type="evidence" value="ECO:0007669"/>
    <property type="project" value="UniProtKB-SubCell"/>
</dbReference>
<dbReference type="Proteomes" id="UP000199444">
    <property type="component" value="Unassembled WGS sequence"/>
</dbReference>
<keyword evidence="3" id="KW-1185">Reference proteome</keyword>
<dbReference type="STRING" id="553311.SAMN05216231_3556"/>
<name>A0A1H1G7Y7_9BACI</name>
<keyword evidence="1" id="KW-0472">Membrane</keyword>
<reference evidence="2 3" key="1">
    <citation type="submission" date="2016-10" db="EMBL/GenBank/DDBJ databases">
        <authorList>
            <person name="de Groot N.N."/>
        </authorList>
    </citation>
    <scope>NUCLEOTIDE SEQUENCE [LARGE SCALE GENOMIC DNA]</scope>
    <source>
        <strain evidence="2 3">CGMCC 1.10449</strain>
    </source>
</reference>
<dbReference type="EMBL" id="FNKD01000005">
    <property type="protein sequence ID" value="SDR09311.1"/>
    <property type="molecule type" value="Genomic_DNA"/>
</dbReference>
<feature type="transmembrane region" description="Helical" evidence="1">
    <location>
        <begin position="67"/>
        <end position="86"/>
    </location>
</feature>
<dbReference type="RefSeq" id="WP_092494275.1">
    <property type="nucleotide sequence ID" value="NZ_FNKD01000005.1"/>
</dbReference>
<feature type="transmembrane region" description="Helical" evidence="1">
    <location>
        <begin position="229"/>
        <end position="251"/>
    </location>
</feature>
<protein>
    <submittedName>
        <fullName evidence="2">ABC-2 type transport system permease protein</fullName>
    </submittedName>
</protein>
<accession>A0A1H1G7Y7</accession>
<evidence type="ECO:0000313" key="2">
    <source>
        <dbReference type="EMBL" id="SDR09311.1"/>
    </source>
</evidence>
<dbReference type="PANTHER" id="PTHR43471">
    <property type="entry name" value="ABC TRANSPORTER PERMEASE"/>
    <property type="match status" value="1"/>
</dbReference>
<dbReference type="AlphaFoldDB" id="A0A1H1G7Y7"/>
<organism evidence="2 3">
    <name type="scientific">Virgibacillus salinus</name>
    <dbReference type="NCBI Taxonomy" id="553311"/>
    <lineage>
        <taxon>Bacteria</taxon>
        <taxon>Bacillati</taxon>
        <taxon>Bacillota</taxon>
        <taxon>Bacilli</taxon>
        <taxon>Bacillales</taxon>
        <taxon>Bacillaceae</taxon>
        <taxon>Virgibacillus</taxon>
    </lineage>
</organism>
<dbReference type="GO" id="GO:0140359">
    <property type="term" value="F:ABC-type transporter activity"/>
    <property type="evidence" value="ECO:0007669"/>
    <property type="project" value="InterPro"/>
</dbReference>
<proteinExistence type="predicted"/>